<sequence length="161" mass="18957">MTYLPLRIKGLPSKLERDILPMITRNHRIVFSGLKSSPRWILVWKFATRRPTPLAVPPSMEQGQRLYTAWQFNNHPQTLRSQLKPGRVQYCTVSGVIHGTATISSVKPKANYEVLESLLRERRRQVQNEDLHTELDYYSKKYDEEKEIEAYHTPPRRKREA</sequence>
<proteinExistence type="predicted"/>
<protein>
    <submittedName>
        <fullName evidence="1">Uncharacterized protein</fullName>
    </submittedName>
</protein>
<accession>A0ABQ4YSJ5</accession>
<dbReference type="EMBL" id="BQNB010010702">
    <property type="protein sequence ID" value="GJS80833.1"/>
    <property type="molecule type" value="Genomic_DNA"/>
</dbReference>
<keyword evidence="2" id="KW-1185">Reference proteome</keyword>
<organism evidence="1 2">
    <name type="scientific">Tanacetum coccineum</name>
    <dbReference type="NCBI Taxonomy" id="301880"/>
    <lineage>
        <taxon>Eukaryota</taxon>
        <taxon>Viridiplantae</taxon>
        <taxon>Streptophyta</taxon>
        <taxon>Embryophyta</taxon>
        <taxon>Tracheophyta</taxon>
        <taxon>Spermatophyta</taxon>
        <taxon>Magnoliopsida</taxon>
        <taxon>eudicotyledons</taxon>
        <taxon>Gunneridae</taxon>
        <taxon>Pentapetalae</taxon>
        <taxon>asterids</taxon>
        <taxon>campanulids</taxon>
        <taxon>Asterales</taxon>
        <taxon>Asteraceae</taxon>
        <taxon>Asteroideae</taxon>
        <taxon>Anthemideae</taxon>
        <taxon>Anthemidinae</taxon>
        <taxon>Tanacetum</taxon>
    </lineage>
</organism>
<gene>
    <name evidence="1" type="ORF">Tco_0747374</name>
</gene>
<reference evidence="1" key="2">
    <citation type="submission" date="2022-01" db="EMBL/GenBank/DDBJ databases">
        <authorList>
            <person name="Yamashiro T."/>
            <person name="Shiraishi A."/>
            <person name="Satake H."/>
            <person name="Nakayama K."/>
        </authorList>
    </citation>
    <scope>NUCLEOTIDE SEQUENCE</scope>
</reference>
<name>A0ABQ4YSJ5_9ASTR</name>
<dbReference type="Proteomes" id="UP001151760">
    <property type="component" value="Unassembled WGS sequence"/>
</dbReference>
<evidence type="ECO:0000313" key="1">
    <source>
        <dbReference type="EMBL" id="GJS80833.1"/>
    </source>
</evidence>
<evidence type="ECO:0000313" key="2">
    <source>
        <dbReference type="Proteomes" id="UP001151760"/>
    </source>
</evidence>
<reference evidence="1" key="1">
    <citation type="journal article" date="2022" name="Int. J. Mol. Sci.">
        <title>Draft Genome of Tanacetum Coccineum: Genomic Comparison of Closely Related Tanacetum-Family Plants.</title>
        <authorList>
            <person name="Yamashiro T."/>
            <person name="Shiraishi A."/>
            <person name="Nakayama K."/>
            <person name="Satake H."/>
        </authorList>
    </citation>
    <scope>NUCLEOTIDE SEQUENCE</scope>
</reference>
<comment type="caution">
    <text evidence="1">The sequence shown here is derived from an EMBL/GenBank/DDBJ whole genome shotgun (WGS) entry which is preliminary data.</text>
</comment>